<protein>
    <recommendedName>
        <fullName evidence="4">HEAT repeat domain-containing protein</fullName>
    </recommendedName>
</protein>
<dbReference type="InterPro" id="IPR000357">
    <property type="entry name" value="HEAT"/>
</dbReference>
<dbReference type="Gene3D" id="1.25.10.10">
    <property type="entry name" value="Leucine-rich Repeat Variant"/>
    <property type="match status" value="2"/>
</dbReference>
<accession>A0A8J3HYD4</accession>
<dbReference type="InterPro" id="IPR011989">
    <property type="entry name" value="ARM-like"/>
</dbReference>
<proteinExistence type="predicted"/>
<evidence type="ECO:0000313" key="2">
    <source>
        <dbReference type="EMBL" id="GHO42229.1"/>
    </source>
</evidence>
<dbReference type="SUPFAM" id="SSF48371">
    <property type="entry name" value="ARM repeat"/>
    <property type="match status" value="2"/>
</dbReference>
<organism evidence="2 3">
    <name type="scientific">Ktedonospora formicarum</name>
    <dbReference type="NCBI Taxonomy" id="2778364"/>
    <lineage>
        <taxon>Bacteria</taxon>
        <taxon>Bacillati</taxon>
        <taxon>Chloroflexota</taxon>
        <taxon>Ktedonobacteria</taxon>
        <taxon>Ktedonobacterales</taxon>
        <taxon>Ktedonobacteraceae</taxon>
        <taxon>Ktedonospora</taxon>
    </lineage>
</organism>
<dbReference type="RefSeq" id="WP_220191799.1">
    <property type="nucleotide sequence ID" value="NZ_BNJF01000001.1"/>
</dbReference>
<dbReference type="SMART" id="SM00567">
    <property type="entry name" value="EZ_HEAT"/>
    <property type="match status" value="7"/>
</dbReference>
<dbReference type="AlphaFoldDB" id="A0A8J3HYD4"/>
<name>A0A8J3HYD4_9CHLR</name>
<dbReference type="Pfam" id="PF02985">
    <property type="entry name" value="HEAT"/>
    <property type="match status" value="1"/>
</dbReference>
<dbReference type="Pfam" id="PF13646">
    <property type="entry name" value="HEAT_2"/>
    <property type="match status" value="2"/>
</dbReference>
<evidence type="ECO:0000313" key="3">
    <source>
        <dbReference type="Proteomes" id="UP000612362"/>
    </source>
</evidence>
<dbReference type="Proteomes" id="UP000612362">
    <property type="component" value="Unassembled WGS sequence"/>
</dbReference>
<evidence type="ECO:0008006" key="4">
    <source>
        <dbReference type="Google" id="ProtNLM"/>
    </source>
</evidence>
<comment type="caution">
    <text evidence="2">The sequence shown here is derived from an EMBL/GenBank/DDBJ whole genome shotgun (WGS) entry which is preliminary data.</text>
</comment>
<keyword evidence="1" id="KW-0677">Repeat</keyword>
<keyword evidence="3" id="KW-1185">Reference proteome</keyword>
<dbReference type="GO" id="GO:0016491">
    <property type="term" value="F:oxidoreductase activity"/>
    <property type="evidence" value="ECO:0007669"/>
    <property type="project" value="TreeGrafter"/>
</dbReference>
<gene>
    <name evidence="2" type="ORF">KSX_03920</name>
</gene>
<dbReference type="InterPro" id="IPR004155">
    <property type="entry name" value="PBS_lyase_HEAT"/>
</dbReference>
<dbReference type="EMBL" id="BNJF01000001">
    <property type="protein sequence ID" value="GHO42229.1"/>
    <property type="molecule type" value="Genomic_DNA"/>
</dbReference>
<dbReference type="PANTHER" id="PTHR12697">
    <property type="entry name" value="PBS LYASE HEAT-LIKE PROTEIN"/>
    <property type="match status" value="1"/>
</dbReference>
<dbReference type="InterPro" id="IPR016024">
    <property type="entry name" value="ARM-type_fold"/>
</dbReference>
<reference evidence="2" key="1">
    <citation type="submission" date="2020-10" db="EMBL/GenBank/DDBJ databases">
        <title>Taxonomic study of unclassified bacteria belonging to the class Ktedonobacteria.</title>
        <authorList>
            <person name="Yabe S."/>
            <person name="Wang C.M."/>
            <person name="Zheng Y."/>
            <person name="Sakai Y."/>
            <person name="Cavaletti L."/>
            <person name="Monciardini P."/>
            <person name="Donadio S."/>
        </authorList>
    </citation>
    <scope>NUCLEOTIDE SEQUENCE</scope>
    <source>
        <strain evidence="2">SOSP1-1</strain>
    </source>
</reference>
<dbReference type="PANTHER" id="PTHR12697:SF5">
    <property type="entry name" value="DEOXYHYPUSINE HYDROXYLASE"/>
    <property type="match status" value="1"/>
</dbReference>
<evidence type="ECO:0000256" key="1">
    <source>
        <dbReference type="ARBA" id="ARBA00022737"/>
    </source>
</evidence>
<sequence>MTRSRVPFATLLTGLTDPDSQVRLQAIRNIMRRRSELAQAYPALLTLLNDSDDQVCKAAIKALGTLNDPHVFSALIPLLTHQSPDLRLLVLKTLAQLDYSQTIPYWFAARGDWSEFVRRAAYKAMNDTRAVEPLILMLNDTHIPCREYIARELGVLGDARAVKPLIAALGDTNTSVRYSAAEALGKLGDAQAIDPLITALDETDHSVRSYAISALSELGSARAVEPLIPLLNDENADVRRNVAKALGQLGDGRAIPPLRTLLTDPVGLVADQARQALARLKKTVEAIS</sequence>